<organism evidence="3">
    <name type="scientific">Populus tomentosa</name>
    <name type="common">Chinese white poplar</name>
    <dbReference type="NCBI Taxonomy" id="118781"/>
    <lineage>
        <taxon>Eukaryota</taxon>
        <taxon>Viridiplantae</taxon>
        <taxon>Streptophyta</taxon>
        <taxon>Embryophyta</taxon>
        <taxon>Tracheophyta</taxon>
        <taxon>Spermatophyta</taxon>
        <taxon>Magnoliopsida</taxon>
        <taxon>eudicotyledons</taxon>
        <taxon>Gunneridae</taxon>
        <taxon>Pentapetalae</taxon>
        <taxon>rosids</taxon>
        <taxon>fabids</taxon>
        <taxon>Malpighiales</taxon>
        <taxon>Salicaceae</taxon>
        <taxon>Saliceae</taxon>
        <taxon>Populus</taxon>
    </lineage>
</organism>
<dbReference type="PANTHER" id="PTHR13382:SF20">
    <property type="entry name" value="F-BOX PROTEIN SKIP14-LIKE"/>
    <property type="match status" value="1"/>
</dbReference>
<dbReference type="InterPro" id="IPR001810">
    <property type="entry name" value="F-box_dom"/>
</dbReference>
<dbReference type="PROSITE" id="PS50181">
    <property type="entry name" value="FBOX"/>
    <property type="match status" value="1"/>
</dbReference>
<dbReference type="Pfam" id="PF12937">
    <property type="entry name" value="F-box-like"/>
    <property type="match status" value="1"/>
</dbReference>
<dbReference type="InterPro" id="IPR036047">
    <property type="entry name" value="F-box-like_dom_sf"/>
</dbReference>
<dbReference type="InterPro" id="IPR032675">
    <property type="entry name" value="LRR_dom_sf"/>
</dbReference>
<proteinExistence type="evidence at transcript level"/>
<dbReference type="Gene3D" id="1.20.1280.50">
    <property type="match status" value="1"/>
</dbReference>
<dbReference type="Gene3D" id="3.80.10.10">
    <property type="entry name" value="Ribonuclease Inhibitor"/>
    <property type="match status" value="1"/>
</dbReference>
<feature type="compositionally biased region" description="Basic and acidic residues" evidence="1">
    <location>
        <begin position="1"/>
        <end position="25"/>
    </location>
</feature>
<dbReference type="EMBL" id="MF463309">
    <property type="protein sequence ID" value="AXY97566.1"/>
    <property type="molecule type" value="mRNA"/>
</dbReference>
<name>A0A385JHR2_POPTO</name>
<dbReference type="InterPro" id="IPR050648">
    <property type="entry name" value="F-box_LRR-repeat"/>
</dbReference>
<accession>A0A385JHR2</accession>
<evidence type="ECO:0000256" key="1">
    <source>
        <dbReference type="SAM" id="MobiDB-lite"/>
    </source>
</evidence>
<dbReference type="AlphaFoldDB" id="A0A385JHR2"/>
<sequence length="424" mass="47379">MNMERNHYHGMKKSEPEGNDARVGSDDIVDSPSGMDIKFSRLTALFQDFDGDFGSSFAKLGVKGDEKSMVDDGFFVDVDLFFNGAWRLQPQKGNLNINDEVSTPDHSFSGYGVDCRVSADGFSSETKVHNWVDCEKGKELGGEPHDALIFALGYLGVKDLLMAERVCRSLRDAVRGDPLLWRRIHIDQPLSEKITDEALVKFTSRAQGTLQCLSLVGCIRITDTGLMQVLESNPSLTKLCVPGCVRLTIDGILCNLRVLKSAGTLRIKHIRIGGLFGVKEHHFEELKSLLGMDHMHPRAKNPQFHRVGQLYPSCDDERTIDIEMCPKCQQLKLVYDCPSESCQGKDQANQLCRACTVCIARCIHCGCCIKGCDYEETFCLDFLCLDCLKHLFNCPEKPEVSGASSSGHTISHQEMRYHFCLYSE</sequence>
<dbReference type="GO" id="GO:0005737">
    <property type="term" value="C:cytoplasm"/>
    <property type="evidence" value="ECO:0007669"/>
    <property type="project" value="TreeGrafter"/>
</dbReference>
<evidence type="ECO:0000313" key="3">
    <source>
        <dbReference type="EMBL" id="AXY97566.1"/>
    </source>
</evidence>
<evidence type="ECO:0000259" key="2">
    <source>
        <dbReference type="PROSITE" id="PS50181"/>
    </source>
</evidence>
<dbReference type="SUPFAM" id="SSF81383">
    <property type="entry name" value="F-box domain"/>
    <property type="match status" value="1"/>
</dbReference>
<feature type="region of interest" description="Disordered" evidence="1">
    <location>
        <begin position="1"/>
        <end position="29"/>
    </location>
</feature>
<protein>
    <submittedName>
        <fullName evidence="3">Ribonuclease inhibitor</fullName>
    </submittedName>
</protein>
<reference evidence="3" key="1">
    <citation type="journal article" date="2018" name="New Phytol.">
        <title>Genetic variants in microRNA biogenesis genes as novel indicators for secondary growth in Populus.</title>
        <authorList>
            <person name="Chen B."/>
            <person name="Chen J."/>
            <person name="Du Q."/>
            <person name="Zhou D."/>
            <person name="Wang L."/>
            <person name="Xie J."/>
            <person name="Li Y."/>
            <person name="Zhang D."/>
        </authorList>
    </citation>
    <scope>NUCLEOTIDE SEQUENCE</scope>
</reference>
<dbReference type="SUPFAM" id="SSF52047">
    <property type="entry name" value="RNI-like"/>
    <property type="match status" value="1"/>
</dbReference>
<gene>
    <name evidence="3" type="primary">RI</name>
    <name evidence="3" type="ORF">Potri.001G337300</name>
</gene>
<dbReference type="PANTHER" id="PTHR13382">
    <property type="entry name" value="MITOCHONDRIAL ATP SYNTHASE COUPLING FACTOR B"/>
    <property type="match status" value="1"/>
</dbReference>
<feature type="domain" description="F-box" evidence="2">
    <location>
        <begin position="137"/>
        <end position="184"/>
    </location>
</feature>